<dbReference type="PIRSF" id="PIRSF004848">
    <property type="entry name" value="YBL036c_PLPDEIII"/>
    <property type="match status" value="1"/>
</dbReference>
<sequence length="227" mass="25625">MSIAENIQSIKQSIKNTLNDAHRPQNSVNILAVSKGQPVKAIKEAYAAGLSDFGENYWQEAHNKIIHLKQLPINWHFIGAIQSNKAKEIAENFSWVHSIDREKIAKLLAQHRPDYLPALNICIQINLDHEPTKAGLLPYELPLLIKCINQLPKLHLRGLMAIPKPRLTAEEQYVSLQRLTRLLDQANQQLNLKMDTLSMGMSDDLKAAIRAGSTFVRIGRAIFGERN</sequence>
<accession>A0A378JPV6</accession>
<dbReference type="EMBL" id="UGOD01000001">
    <property type="protein sequence ID" value="STX52303.1"/>
    <property type="molecule type" value="Genomic_DNA"/>
</dbReference>
<dbReference type="InterPro" id="IPR001608">
    <property type="entry name" value="Ala_racemase_N"/>
</dbReference>
<dbReference type="NCBIfam" id="TIGR00044">
    <property type="entry name" value="YggS family pyridoxal phosphate-dependent enzyme"/>
    <property type="match status" value="1"/>
</dbReference>
<dbReference type="GO" id="GO:0030170">
    <property type="term" value="F:pyridoxal phosphate binding"/>
    <property type="evidence" value="ECO:0007669"/>
    <property type="project" value="UniProtKB-UniRule"/>
</dbReference>
<reference evidence="7 8" key="1">
    <citation type="submission" date="2018-06" db="EMBL/GenBank/DDBJ databases">
        <authorList>
            <consortium name="Pathogen Informatics"/>
            <person name="Doyle S."/>
        </authorList>
    </citation>
    <scope>NUCLEOTIDE SEQUENCE [LARGE SCALE GENOMIC DNA]</scope>
    <source>
        <strain evidence="7 8">NCTC13316</strain>
    </source>
</reference>
<dbReference type="InterPro" id="IPR011078">
    <property type="entry name" value="PyrdxlP_homeostasis"/>
</dbReference>
<dbReference type="Gene3D" id="3.20.20.10">
    <property type="entry name" value="Alanine racemase"/>
    <property type="match status" value="1"/>
</dbReference>
<keyword evidence="1 2" id="KW-0663">Pyridoxal phosphate</keyword>
<feature type="coiled-coil region" evidence="5">
    <location>
        <begin position="169"/>
        <end position="196"/>
    </location>
</feature>
<comment type="cofactor">
    <cofactor evidence="3">
        <name>pyridoxal 5'-phosphate</name>
        <dbReference type="ChEBI" id="CHEBI:597326"/>
    </cofactor>
</comment>
<comment type="function">
    <text evidence="2">Pyridoxal 5'-phosphate (PLP)-binding protein, which is involved in PLP homeostasis.</text>
</comment>
<evidence type="ECO:0000256" key="1">
    <source>
        <dbReference type="ARBA" id="ARBA00022898"/>
    </source>
</evidence>
<evidence type="ECO:0000313" key="8">
    <source>
        <dbReference type="Proteomes" id="UP000254794"/>
    </source>
</evidence>
<proteinExistence type="inferred from homology"/>
<dbReference type="PROSITE" id="PS01211">
    <property type="entry name" value="UPF0001"/>
    <property type="match status" value="1"/>
</dbReference>
<dbReference type="FunFam" id="3.20.20.10:FF:000018">
    <property type="entry name" value="Pyridoxal phosphate homeostasis protein"/>
    <property type="match status" value="1"/>
</dbReference>
<evidence type="ECO:0000256" key="3">
    <source>
        <dbReference type="PIRSR" id="PIRSR004848-1"/>
    </source>
</evidence>
<keyword evidence="5" id="KW-0175">Coiled coil</keyword>
<dbReference type="Proteomes" id="UP000254794">
    <property type="component" value="Unassembled WGS sequence"/>
</dbReference>
<dbReference type="Pfam" id="PF01168">
    <property type="entry name" value="Ala_racemase_N"/>
    <property type="match status" value="1"/>
</dbReference>
<gene>
    <name evidence="7" type="ORF">NCTC13316_02416</name>
</gene>
<feature type="modified residue" description="N6-(pyridoxal phosphate)lysine" evidence="2 3">
    <location>
        <position position="35"/>
    </location>
</feature>
<evidence type="ECO:0000256" key="4">
    <source>
        <dbReference type="RuleBase" id="RU004514"/>
    </source>
</evidence>
<dbReference type="PANTHER" id="PTHR10146:SF14">
    <property type="entry name" value="PYRIDOXAL PHOSPHATE HOMEOSTASIS PROTEIN"/>
    <property type="match status" value="1"/>
</dbReference>
<dbReference type="PANTHER" id="PTHR10146">
    <property type="entry name" value="PROLINE SYNTHETASE CO-TRANSCRIBED BACTERIAL HOMOLOG PROTEIN"/>
    <property type="match status" value="1"/>
</dbReference>
<evidence type="ECO:0000256" key="5">
    <source>
        <dbReference type="SAM" id="Coils"/>
    </source>
</evidence>
<dbReference type="SUPFAM" id="SSF51419">
    <property type="entry name" value="PLP-binding barrel"/>
    <property type="match status" value="1"/>
</dbReference>
<evidence type="ECO:0000256" key="2">
    <source>
        <dbReference type="HAMAP-Rule" id="MF_02087"/>
    </source>
</evidence>
<keyword evidence="8" id="KW-1185">Reference proteome</keyword>
<dbReference type="HAMAP" id="MF_02087">
    <property type="entry name" value="PLP_homeostasis"/>
    <property type="match status" value="1"/>
</dbReference>
<dbReference type="RefSeq" id="WP_115331871.1">
    <property type="nucleotide sequence ID" value="NZ_CAAAHP010000005.1"/>
</dbReference>
<feature type="domain" description="Alanine racemase N-terminal" evidence="6">
    <location>
        <begin position="20"/>
        <end position="226"/>
    </location>
</feature>
<dbReference type="OrthoDB" id="9804072at2"/>
<dbReference type="InterPro" id="IPR029066">
    <property type="entry name" value="PLP-binding_barrel"/>
</dbReference>
<name>A0A378JPV6_9GAMM</name>
<dbReference type="AlphaFoldDB" id="A0A378JPV6"/>
<protein>
    <recommendedName>
        <fullName evidence="2">Pyridoxal phosphate homeostasis protein</fullName>
        <shortName evidence="2">PLP homeostasis protein</shortName>
    </recommendedName>
</protein>
<evidence type="ECO:0000313" key="7">
    <source>
        <dbReference type="EMBL" id="STX52303.1"/>
    </source>
</evidence>
<comment type="similarity">
    <text evidence="2 4">Belongs to the pyridoxal phosphate-binding protein YggS/PROSC family.</text>
</comment>
<organism evidence="7 8">
    <name type="scientific">Legionella busanensis</name>
    <dbReference type="NCBI Taxonomy" id="190655"/>
    <lineage>
        <taxon>Bacteria</taxon>
        <taxon>Pseudomonadati</taxon>
        <taxon>Pseudomonadota</taxon>
        <taxon>Gammaproteobacteria</taxon>
        <taxon>Legionellales</taxon>
        <taxon>Legionellaceae</taxon>
        <taxon>Legionella</taxon>
    </lineage>
</organism>
<evidence type="ECO:0000259" key="6">
    <source>
        <dbReference type="Pfam" id="PF01168"/>
    </source>
</evidence>